<dbReference type="InterPro" id="IPR036869">
    <property type="entry name" value="J_dom_sf"/>
</dbReference>
<evidence type="ECO:0000313" key="3">
    <source>
        <dbReference type="EMBL" id="PJF35176.1"/>
    </source>
</evidence>
<feature type="non-terminal residue" evidence="3">
    <location>
        <position position="119"/>
    </location>
</feature>
<dbReference type="Proteomes" id="UP000229681">
    <property type="component" value="Unassembled WGS sequence"/>
</dbReference>
<dbReference type="Gene3D" id="1.10.287.110">
    <property type="entry name" value="DnaJ domain"/>
    <property type="match status" value="1"/>
</dbReference>
<dbReference type="CDD" id="cd06257">
    <property type="entry name" value="DnaJ"/>
    <property type="match status" value="1"/>
</dbReference>
<dbReference type="PANTHER" id="PTHR43096">
    <property type="entry name" value="DNAJ HOMOLOG 1, MITOCHONDRIAL-RELATED"/>
    <property type="match status" value="1"/>
</dbReference>
<feature type="region of interest" description="Disordered" evidence="1">
    <location>
        <begin position="26"/>
        <end position="48"/>
    </location>
</feature>
<dbReference type="InterPro" id="IPR001623">
    <property type="entry name" value="DnaJ_domain"/>
</dbReference>
<accession>A0A2M8PCB4</accession>
<gene>
    <name evidence="3" type="ORF">CUN49_11925</name>
</gene>
<reference evidence="3 4" key="1">
    <citation type="submission" date="2017-11" db="EMBL/GenBank/DDBJ databases">
        <title>Evolution of Phototrophy in the Chloroflexi Phylum Driven by Horizontal Gene Transfer.</title>
        <authorList>
            <person name="Ward L.M."/>
            <person name="Hemp J."/>
            <person name="Shih P.M."/>
            <person name="Mcglynn S.E."/>
            <person name="Fischer W."/>
        </authorList>
    </citation>
    <scope>NUCLEOTIDE SEQUENCE [LARGE SCALE GENOMIC DNA]</scope>
    <source>
        <strain evidence="3">JP3_13</strain>
    </source>
</reference>
<dbReference type="GO" id="GO:0051082">
    <property type="term" value="F:unfolded protein binding"/>
    <property type="evidence" value="ECO:0007669"/>
    <property type="project" value="TreeGrafter"/>
</dbReference>
<proteinExistence type="predicted"/>
<feature type="compositionally biased region" description="Basic residues" evidence="1">
    <location>
        <begin position="35"/>
        <end position="45"/>
    </location>
</feature>
<sequence>MAALHCQVVHTEGGFLNGKWRIATFSAEPQPQRERRQRAGRHHREPQRPSRAAIFAYYDLLGLAYDADAETVKREYRRLALKFHPDYNKAPDATERMQAINAAYAKIMEYLGEDEPKSS</sequence>
<dbReference type="EMBL" id="PGTM01000196">
    <property type="protein sequence ID" value="PJF35176.1"/>
    <property type="molecule type" value="Genomic_DNA"/>
</dbReference>
<feature type="domain" description="J" evidence="2">
    <location>
        <begin position="56"/>
        <end position="119"/>
    </location>
</feature>
<dbReference type="PANTHER" id="PTHR43096:SF58">
    <property type="entry name" value="CHAPERONE DNAJ-DOMAIN SUPERFAMILY PROTEIN"/>
    <property type="match status" value="1"/>
</dbReference>
<evidence type="ECO:0000313" key="4">
    <source>
        <dbReference type="Proteomes" id="UP000229681"/>
    </source>
</evidence>
<dbReference type="AlphaFoldDB" id="A0A2M8PCB4"/>
<dbReference type="PRINTS" id="PR00625">
    <property type="entry name" value="JDOMAIN"/>
</dbReference>
<dbReference type="SUPFAM" id="SSF46565">
    <property type="entry name" value="Chaperone J-domain"/>
    <property type="match status" value="1"/>
</dbReference>
<dbReference type="Pfam" id="PF00226">
    <property type="entry name" value="DnaJ"/>
    <property type="match status" value="1"/>
</dbReference>
<protein>
    <recommendedName>
        <fullName evidence="2">J domain-containing protein</fullName>
    </recommendedName>
</protein>
<evidence type="ECO:0000256" key="1">
    <source>
        <dbReference type="SAM" id="MobiDB-lite"/>
    </source>
</evidence>
<name>A0A2M8PCB4_9CHLR</name>
<dbReference type="GO" id="GO:0005737">
    <property type="term" value="C:cytoplasm"/>
    <property type="evidence" value="ECO:0007669"/>
    <property type="project" value="TreeGrafter"/>
</dbReference>
<dbReference type="SMART" id="SM00271">
    <property type="entry name" value="DnaJ"/>
    <property type="match status" value="1"/>
</dbReference>
<organism evidence="3 4">
    <name type="scientific">Candidatus Thermofonsia Clade 1 bacterium</name>
    <dbReference type="NCBI Taxonomy" id="2364210"/>
    <lineage>
        <taxon>Bacteria</taxon>
        <taxon>Bacillati</taxon>
        <taxon>Chloroflexota</taxon>
        <taxon>Candidatus Thermofontia</taxon>
        <taxon>Candidatus Thermofonsia Clade 1</taxon>
    </lineage>
</organism>
<dbReference type="GO" id="GO:0042026">
    <property type="term" value="P:protein refolding"/>
    <property type="evidence" value="ECO:0007669"/>
    <property type="project" value="TreeGrafter"/>
</dbReference>
<comment type="caution">
    <text evidence="3">The sequence shown here is derived from an EMBL/GenBank/DDBJ whole genome shotgun (WGS) entry which is preliminary data.</text>
</comment>
<dbReference type="PROSITE" id="PS50076">
    <property type="entry name" value="DNAJ_2"/>
    <property type="match status" value="1"/>
</dbReference>
<evidence type="ECO:0000259" key="2">
    <source>
        <dbReference type="PROSITE" id="PS50076"/>
    </source>
</evidence>